<dbReference type="Proteomes" id="UP001058003">
    <property type="component" value="Chromosome"/>
</dbReference>
<dbReference type="OrthoDB" id="3405891at2"/>
<protein>
    <submittedName>
        <fullName evidence="2">STAS domain-containing protein</fullName>
    </submittedName>
</protein>
<dbReference type="KEGG" id="daur:Daura_30175"/>
<dbReference type="PROSITE" id="PS50801">
    <property type="entry name" value="STAS"/>
    <property type="match status" value="1"/>
</dbReference>
<evidence type="ECO:0000259" key="1">
    <source>
        <dbReference type="PROSITE" id="PS50801"/>
    </source>
</evidence>
<dbReference type="SUPFAM" id="SSF52091">
    <property type="entry name" value="SpoIIaa-like"/>
    <property type="match status" value="1"/>
</dbReference>
<dbReference type="InterPro" id="IPR036513">
    <property type="entry name" value="STAS_dom_sf"/>
</dbReference>
<evidence type="ECO:0000313" key="2">
    <source>
        <dbReference type="EMBL" id="UWZ51032.1"/>
    </source>
</evidence>
<gene>
    <name evidence="2" type="ORF">Daura_30175</name>
</gene>
<keyword evidence="3" id="KW-1185">Reference proteome</keyword>
<dbReference type="AlphaFoldDB" id="A0A9Q9I820"/>
<dbReference type="CDD" id="cd07043">
    <property type="entry name" value="STAS_anti-anti-sigma_factors"/>
    <property type="match status" value="1"/>
</dbReference>
<dbReference type="Pfam" id="PF01740">
    <property type="entry name" value="STAS"/>
    <property type="match status" value="1"/>
</dbReference>
<sequence length="142" mass="16149">MRPATPTTTDAIVEIVVTDTLDENSVRRNHRLIENMVEMRPAHCIIDLTACRTVDQSGAAFLVDVHRTIGAGGGQLTLRGLSMHLYQLLQPARMEEILQTAARPSGYRPRHRMLRPRSRQLINERQSEDLRWWRAPATDGAR</sequence>
<organism evidence="2 3">
    <name type="scientific">Dactylosporangium aurantiacum</name>
    <dbReference type="NCBI Taxonomy" id="35754"/>
    <lineage>
        <taxon>Bacteria</taxon>
        <taxon>Bacillati</taxon>
        <taxon>Actinomycetota</taxon>
        <taxon>Actinomycetes</taxon>
        <taxon>Micromonosporales</taxon>
        <taxon>Micromonosporaceae</taxon>
        <taxon>Dactylosporangium</taxon>
    </lineage>
</organism>
<dbReference type="InterPro" id="IPR002645">
    <property type="entry name" value="STAS_dom"/>
</dbReference>
<reference evidence="2" key="1">
    <citation type="submission" date="2021-04" db="EMBL/GenBank/DDBJ databases">
        <title>Dactylosporangium aurantiacum NRRL B-8018 full assembly.</title>
        <authorList>
            <person name="Hartkoorn R.C."/>
            <person name="Beaudoing E."/>
            <person name="Hot D."/>
        </authorList>
    </citation>
    <scope>NUCLEOTIDE SEQUENCE</scope>
    <source>
        <strain evidence="2">NRRL B-8018</strain>
    </source>
</reference>
<dbReference type="RefSeq" id="WP_033367613.1">
    <property type="nucleotide sequence ID" value="NZ_CP073767.1"/>
</dbReference>
<dbReference type="EMBL" id="CP073767">
    <property type="protein sequence ID" value="UWZ51032.1"/>
    <property type="molecule type" value="Genomic_DNA"/>
</dbReference>
<proteinExistence type="predicted"/>
<dbReference type="Gene3D" id="3.30.750.24">
    <property type="entry name" value="STAS domain"/>
    <property type="match status" value="1"/>
</dbReference>
<feature type="domain" description="STAS" evidence="1">
    <location>
        <begin position="45"/>
        <end position="90"/>
    </location>
</feature>
<name>A0A9Q9I820_9ACTN</name>
<evidence type="ECO:0000313" key="3">
    <source>
        <dbReference type="Proteomes" id="UP001058003"/>
    </source>
</evidence>
<accession>A0A9Q9I820</accession>